<dbReference type="Gene3D" id="3.40.50.620">
    <property type="entry name" value="HUPs"/>
    <property type="match status" value="2"/>
</dbReference>
<sequence>MKKILFPTDFSETANNAFLYALNLAKSIDAQVYVLHVYELPMITGSLSAGLIQNVYETVELGSFDNFKDNIPQLRQIADENGLNEIPIKFILEEGNFLYILREIIGEESVDFVVMGTDGNTGIEKMLFGSNTINAITSMKIPILSIPKEMSFKGFKNIGFTTVFDQKDKDALKYLIEIANRHQAKIHCMHVSKDGKYNEQAMKDWQNQFAGDPIIFEIYNDADPVNAVLDFIKEKHIDLLTVVSRNKGFFDKIFSPGFTKKIANKNITPLFVFHEQKA</sequence>
<proteinExistence type="inferred from homology"/>
<organism evidence="3 4">
    <name type="scientific">Empedobacter tilapiae</name>
    <dbReference type="NCBI Taxonomy" id="2491114"/>
    <lineage>
        <taxon>Bacteria</taxon>
        <taxon>Pseudomonadati</taxon>
        <taxon>Bacteroidota</taxon>
        <taxon>Flavobacteriia</taxon>
        <taxon>Flavobacteriales</taxon>
        <taxon>Weeksellaceae</taxon>
        <taxon>Empedobacter</taxon>
    </lineage>
</organism>
<protein>
    <submittedName>
        <fullName evidence="3">Universal stress protein</fullName>
    </submittedName>
</protein>
<evidence type="ECO:0000313" key="4">
    <source>
        <dbReference type="Proteomes" id="UP000297998"/>
    </source>
</evidence>
<dbReference type="Pfam" id="PF00582">
    <property type="entry name" value="Usp"/>
    <property type="match status" value="1"/>
</dbReference>
<comment type="caution">
    <text evidence="3">The sequence shown here is derived from an EMBL/GenBank/DDBJ whole genome shotgun (WGS) entry which is preliminary data.</text>
</comment>
<dbReference type="OrthoDB" id="9788959at2"/>
<dbReference type="PANTHER" id="PTHR46268:SF6">
    <property type="entry name" value="UNIVERSAL STRESS PROTEIN UP12"/>
    <property type="match status" value="1"/>
</dbReference>
<name>A0A4Z1BGP1_9FLAO</name>
<dbReference type="CDD" id="cd00293">
    <property type="entry name" value="USP-like"/>
    <property type="match status" value="2"/>
</dbReference>
<gene>
    <name evidence="3" type="ORF">E4J94_10280</name>
</gene>
<dbReference type="Proteomes" id="UP000297998">
    <property type="component" value="Unassembled WGS sequence"/>
</dbReference>
<dbReference type="AlphaFoldDB" id="A0A4Z1BGP1"/>
<dbReference type="InterPro" id="IPR006016">
    <property type="entry name" value="UspA"/>
</dbReference>
<comment type="similarity">
    <text evidence="1">Belongs to the universal stress protein A family.</text>
</comment>
<evidence type="ECO:0000259" key="2">
    <source>
        <dbReference type="Pfam" id="PF00582"/>
    </source>
</evidence>
<dbReference type="PRINTS" id="PR01438">
    <property type="entry name" value="UNVRSLSTRESS"/>
</dbReference>
<reference evidence="3 4" key="1">
    <citation type="submission" date="2019-03" db="EMBL/GenBank/DDBJ databases">
        <title>Empedobacter tilapiae sp. nov., isolated from an intestine of Nile tilapia Oreochromis niloticus.</title>
        <authorList>
            <person name="Kim Y.-O."/>
            <person name="Yoon J.-H."/>
        </authorList>
    </citation>
    <scope>NUCLEOTIDE SEQUENCE [LARGE SCALE GENOMIC DNA]</scope>
    <source>
        <strain evidence="3 4">MRS2</strain>
    </source>
</reference>
<keyword evidence="4" id="KW-1185">Reference proteome</keyword>
<dbReference type="EMBL" id="SRPE01000006">
    <property type="protein sequence ID" value="TGN26817.1"/>
    <property type="molecule type" value="Genomic_DNA"/>
</dbReference>
<dbReference type="RefSeq" id="WP_135835713.1">
    <property type="nucleotide sequence ID" value="NZ_CAUQWU010000017.1"/>
</dbReference>
<dbReference type="InterPro" id="IPR006015">
    <property type="entry name" value="Universal_stress_UspA"/>
</dbReference>
<accession>A0A4Z1BGP1</accession>
<dbReference type="SUPFAM" id="SSF52402">
    <property type="entry name" value="Adenine nucleotide alpha hydrolases-like"/>
    <property type="match status" value="2"/>
</dbReference>
<feature type="domain" description="UspA" evidence="2">
    <location>
        <begin position="1"/>
        <end position="145"/>
    </location>
</feature>
<dbReference type="InterPro" id="IPR014729">
    <property type="entry name" value="Rossmann-like_a/b/a_fold"/>
</dbReference>
<evidence type="ECO:0000313" key="3">
    <source>
        <dbReference type="EMBL" id="TGN26817.1"/>
    </source>
</evidence>
<evidence type="ECO:0000256" key="1">
    <source>
        <dbReference type="ARBA" id="ARBA00008791"/>
    </source>
</evidence>
<dbReference type="PANTHER" id="PTHR46268">
    <property type="entry name" value="STRESS RESPONSE PROTEIN NHAX"/>
    <property type="match status" value="1"/>
</dbReference>